<keyword evidence="3" id="KW-1185">Reference proteome</keyword>
<reference evidence="2" key="2">
    <citation type="submission" date="2023-05" db="EMBL/GenBank/DDBJ databases">
        <authorList>
            <consortium name="Lawrence Berkeley National Laboratory"/>
            <person name="Steindorff A."/>
            <person name="Hensen N."/>
            <person name="Bonometti L."/>
            <person name="Westerberg I."/>
            <person name="Brannstrom I.O."/>
            <person name="Guillou S."/>
            <person name="Cros-Aarteil S."/>
            <person name="Calhoun S."/>
            <person name="Haridas S."/>
            <person name="Kuo A."/>
            <person name="Mondo S."/>
            <person name="Pangilinan J."/>
            <person name="Riley R."/>
            <person name="Labutti K."/>
            <person name="Andreopoulos B."/>
            <person name="Lipzen A."/>
            <person name="Chen C."/>
            <person name="Yanf M."/>
            <person name="Daum C."/>
            <person name="Ng V."/>
            <person name="Clum A."/>
            <person name="Ohm R."/>
            <person name="Martin F."/>
            <person name="Silar P."/>
            <person name="Natvig D."/>
            <person name="Lalanne C."/>
            <person name="Gautier V."/>
            <person name="Ament-Velasquez S.L."/>
            <person name="Kruys A."/>
            <person name="Hutchinson M.I."/>
            <person name="Powell A.J."/>
            <person name="Barry K."/>
            <person name="Miller A.N."/>
            <person name="Grigoriev I.V."/>
            <person name="Debuchy R."/>
            <person name="Gladieux P."/>
            <person name="Thoren M.H."/>
            <person name="Johannesson H."/>
        </authorList>
    </citation>
    <scope>NUCLEOTIDE SEQUENCE</scope>
    <source>
        <strain evidence="2">CBS 757.83</strain>
    </source>
</reference>
<evidence type="ECO:0000256" key="1">
    <source>
        <dbReference type="SAM" id="MobiDB-lite"/>
    </source>
</evidence>
<organism evidence="2 3">
    <name type="scientific">Parathielavia hyrcaniae</name>
    <dbReference type="NCBI Taxonomy" id="113614"/>
    <lineage>
        <taxon>Eukaryota</taxon>
        <taxon>Fungi</taxon>
        <taxon>Dikarya</taxon>
        <taxon>Ascomycota</taxon>
        <taxon>Pezizomycotina</taxon>
        <taxon>Sordariomycetes</taxon>
        <taxon>Sordariomycetidae</taxon>
        <taxon>Sordariales</taxon>
        <taxon>Chaetomiaceae</taxon>
        <taxon>Parathielavia</taxon>
    </lineage>
</organism>
<dbReference type="EMBL" id="MU863722">
    <property type="protein sequence ID" value="KAK4096308.1"/>
    <property type="molecule type" value="Genomic_DNA"/>
</dbReference>
<gene>
    <name evidence="2" type="ORF">N658DRAFT_501743</name>
</gene>
<proteinExistence type="predicted"/>
<evidence type="ECO:0000313" key="2">
    <source>
        <dbReference type="EMBL" id="KAK4096308.1"/>
    </source>
</evidence>
<comment type="caution">
    <text evidence="2">The sequence shown here is derived from an EMBL/GenBank/DDBJ whole genome shotgun (WGS) entry which is preliminary data.</text>
</comment>
<dbReference type="AlphaFoldDB" id="A0AAN6PRA5"/>
<name>A0AAN6PRA5_9PEZI</name>
<accession>A0AAN6PRA5</accession>
<evidence type="ECO:0000313" key="3">
    <source>
        <dbReference type="Proteomes" id="UP001305647"/>
    </source>
</evidence>
<feature type="compositionally biased region" description="Polar residues" evidence="1">
    <location>
        <begin position="13"/>
        <end position="22"/>
    </location>
</feature>
<dbReference type="Proteomes" id="UP001305647">
    <property type="component" value="Unassembled WGS sequence"/>
</dbReference>
<protein>
    <submittedName>
        <fullName evidence="2">Uncharacterized protein</fullName>
    </submittedName>
</protein>
<reference evidence="2" key="1">
    <citation type="journal article" date="2023" name="Mol. Phylogenet. Evol.">
        <title>Genome-scale phylogeny and comparative genomics of the fungal order Sordariales.</title>
        <authorList>
            <person name="Hensen N."/>
            <person name="Bonometti L."/>
            <person name="Westerberg I."/>
            <person name="Brannstrom I.O."/>
            <person name="Guillou S."/>
            <person name="Cros-Aarteil S."/>
            <person name="Calhoun S."/>
            <person name="Haridas S."/>
            <person name="Kuo A."/>
            <person name="Mondo S."/>
            <person name="Pangilinan J."/>
            <person name="Riley R."/>
            <person name="LaButti K."/>
            <person name="Andreopoulos B."/>
            <person name="Lipzen A."/>
            <person name="Chen C."/>
            <person name="Yan M."/>
            <person name="Daum C."/>
            <person name="Ng V."/>
            <person name="Clum A."/>
            <person name="Steindorff A."/>
            <person name="Ohm R.A."/>
            <person name="Martin F."/>
            <person name="Silar P."/>
            <person name="Natvig D.O."/>
            <person name="Lalanne C."/>
            <person name="Gautier V."/>
            <person name="Ament-Velasquez S.L."/>
            <person name="Kruys A."/>
            <person name="Hutchinson M.I."/>
            <person name="Powell A.J."/>
            <person name="Barry K."/>
            <person name="Miller A.N."/>
            <person name="Grigoriev I.V."/>
            <person name="Debuchy R."/>
            <person name="Gladieux P."/>
            <person name="Hiltunen Thoren M."/>
            <person name="Johannesson H."/>
        </authorList>
    </citation>
    <scope>NUCLEOTIDE SEQUENCE</scope>
    <source>
        <strain evidence="2">CBS 757.83</strain>
    </source>
</reference>
<sequence>MYSHPQNDIQIRATSKSCNLFTDPSRPAAVPETSPIPTPKPPSHQDDTPHHNQQTETLEPPAPLLPLGLRYLAIKFPRCSCERLRLFLGKRASLKDAVDVGAGV</sequence>
<feature type="region of interest" description="Disordered" evidence="1">
    <location>
        <begin position="13"/>
        <end position="62"/>
    </location>
</feature>